<dbReference type="EMBL" id="BLLK01000040">
    <property type="protein sequence ID" value="GFH50775.1"/>
    <property type="molecule type" value="Genomic_DNA"/>
</dbReference>
<comment type="caution">
    <text evidence="1">The sequence shown here is derived from an EMBL/GenBank/DDBJ whole genome shotgun (WGS) entry which is preliminary data.</text>
</comment>
<dbReference type="Proteomes" id="UP001054902">
    <property type="component" value="Unassembled WGS sequence"/>
</dbReference>
<protein>
    <submittedName>
        <fullName evidence="1">Uncharacterized protein</fullName>
    </submittedName>
</protein>
<organism evidence="1 2">
    <name type="scientific">Chaetoceros tenuissimus</name>
    <dbReference type="NCBI Taxonomy" id="426638"/>
    <lineage>
        <taxon>Eukaryota</taxon>
        <taxon>Sar</taxon>
        <taxon>Stramenopiles</taxon>
        <taxon>Ochrophyta</taxon>
        <taxon>Bacillariophyta</taxon>
        <taxon>Coscinodiscophyceae</taxon>
        <taxon>Chaetocerotophycidae</taxon>
        <taxon>Chaetocerotales</taxon>
        <taxon>Chaetocerotaceae</taxon>
        <taxon>Chaetoceros</taxon>
    </lineage>
</organism>
<gene>
    <name evidence="1" type="ORF">CTEN210_07251</name>
</gene>
<name>A0AAD3CTU4_9STRA</name>
<evidence type="ECO:0000313" key="1">
    <source>
        <dbReference type="EMBL" id="GFH50775.1"/>
    </source>
</evidence>
<accession>A0AAD3CTU4</accession>
<sequence length="158" mass="17939">MITEDHHQMKPLLEAFKTTAAIYGQPSVTLVTCDNPAHDKQFFTKIFDDLTHIKEELNSNTTSSLNQTLPTCTVGNIPVSYQKGKVQLNTISESIYSHIINGAYSRDNQFVIRFDIETKVFRKLGWIHGSGRTATIQMVYRLQNEGEMECNVIKLKNS</sequence>
<proteinExistence type="predicted"/>
<evidence type="ECO:0000313" key="2">
    <source>
        <dbReference type="Proteomes" id="UP001054902"/>
    </source>
</evidence>
<dbReference type="AlphaFoldDB" id="A0AAD3CTU4"/>
<keyword evidence="2" id="KW-1185">Reference proteome</keyword>
<reference evidence="1 2" key="1">
    <citation type="journal article" date="2021" name="Sci. Rep.">
        <title>The genome of the diatom Chaetoceros tenuissimus carries an ancient integrated fragment of an extant virus.</title>
        <authorList>
            <person name="Hongo Y."/>
            <person name="Kimura K."/>
            <person name="Takaki Y."/>
            <person name="Yoshida Y."/>
            <person name="Baba S."/>
            <person name="Kobayashi G."/>
            <person name="Nagasaki K."/>
            <person name="Hano T."/>
            <person name="Tomaru Y."/>
        </authorList>
    </citation>
    <scope>NUCLEOTIDE SEQUENCE [LARGE SCALE GENOMIC DNA]</scope>
    <source>
        <strain evidence="1 2">NIES-3715</strain>
    </source>
</reference>